<dbReference type="EMBL" id="CM001224">
    <property type="protein sequence ID" value="KEH19114.1"/>
    <property type="molecule type" value="Genomic_DNA"/>
</dbReference>
<gene>
    <name evidence="1" type="ordered locus">MTR_8g038795</name>
</gene>
<name>A0A072TNM8_MEDTR</name>
<reference evidence="2" key="3">
    <citation type="submission" date="2015-04" db="UniProtKB">
        <authorList>
            <consortium name="EnsemblPlants"/>
        </authorList>
    </citation>
    <scope>IDENTIFICATION</scope>
    <source>
        <strain evidence="2">cv. Jemalong A17</strain>
    </source>
</reference>
<sequence>MQERETGNAVKVQLARRRGRYSRNPLAKKGDVAIATDGLPGEMYKLCSKYKSSFPSFQTGSYDIFRERIGRNFTVFIEHECLSVNSSRFFEKSSSWHRFSTLLPLL</sequence>
<protein>
    <submittedName>
        <fullName evidence="1 2">Uncharacterized protein</fullName>
    </submittedName>
</protein>
<keyword evidence="3" id="KW-1185">Reference proteome</keyword>
<reference evidence="1 3" key="1">
    <citation type="journal article" date="2011" name="Nature">
        <title>The Medicago genome provides insight into the evolution of rhizobial symbioses.</title>
        <authorList>
            <person name="Young N.D."/>
            <person name="Debelle F."/>
            <person name="Oldroyd G.E."/>
            <person name="Geurts R."/>
            <person name="Cannon S.B."/>
            <person name="Udvardi M.K."/>
            <person name="Benedito V.A."/>
            <person name="Mayer K.F."/>
            <person name="Gouzy J."/>
            <person name="Schoof H."/>
            <person name="Van de Peer Y."/>
            <person name="Proost S."/>
            <person name="Cook D.R."/>
            <person name="Meyers B.C."/>
            <person name="Spannagl M."/>
            <person name="Cheung F."/>
            <person name="De Mita S."/>
            <person name="Krishnakumar V."/>
            <person name="Gundlach H."/>
            <person name="Zhou S."/>
            <person name="Mudge J."/>
            <person name="Bharti A.K."/>
            <person name="Murray J.D."/>
            <person name="Naoumkina M.A."/>
            <person name="Rosen B."/>
            <person name="Silverstein K.A."/>
            <person name="Tang H."/>
            <person name="Rombauts S."/>
            <person name="Zhao P.X."/>
            <person name="Zhou P."/>
            <person name="Barbe V."/>
            <person name="Bardou P."/>
            <person name="Bechner M."/>
            <person name="Bellec A."/>
            <person name="Berger A."/>
            <person name="Berges H."/>
            <person name="Bidwell S."/>
            <person name="Bisseling T."/>
            <person name="Choisne N."/>
            <person name="Couloux A."/>
            <person name="Denny R."/>
            <person name="Deshpande S."/>
            <person name="Dai X."/>
            <person name="Doyle J.J."/>
            <person name="Dudez A.M."/>
            <person name="Farmer A.D."/>
            <person name="Fouteau S."/>
            <person name="Franken C."/>
            <person name="Gibelin C."/>
            <person name="Gish J."/>
            <person name="Goldstein S."/>
            <person name="Gonzalez A.J."/>
            <person name="Green P.J."/>
            <person name="Hallab A."/>
            <person name="Hartog M."/>
            <person name="Hua A."/>
            <person name="Humphray S.J."/>
            <person name="Jeong D.H."/>
            <person name="Jing Y."/>
            <person name="Jocker A."/>
            <person name="Kenton S.M."/>
            <person name="Kim D.J."/>
            <person name="Klee K."/>
            <person name="Lai H."/>
            <person name="Lang C."/>
            <person name="Lin S."/>
            <person name="Macmil S.L."/>
            <person name="Magdelenat G."/>
            <person name="Matthews L."/>
            <person name="McCorrison J."/>
            <person name="Monaghan E.L."/>
            <person name="Mun J.H."/>
            <person name="Najar F.Z."/>
            <person name="Nicholson C."/>
            <person name="Noirot C."/>
            <person name="O'Bleness M."/>
            <person name="Paule C.R."/>
            <person name="Poulain J."/>
            <person name="Prion F."/>
            <person name="Qin B."/>
            <person name="Qu C."/>
            <person name="Retzel E.F."/>
            <person name="Riddle C."/>
            <person name="Sallet E."/>
            <person name="Samain S."/>
            <person name="Samson N."/>
            <person name="Sanders I."/>
            <person name="Saurat O."/>
            <person name="Scarpelli C."/>
            <person name="Schiex T."/>
            <person name="Segurens B."/>
            <person name="Severin A.J."/>
            <person name="Sherrier D.J."/>
            <person name="Shi R."/>
            <person name="Sims S."/>
            <person name="Singer S.R."/>
            <person name="Sinharoy S."/>
            <person name="Sterck L."/>
            <person name="Viollet A."/>
            <person name="Wang B.B."/>
            <person name="Wang K."/>
            <person name="Wang M."/>
            <person name="Wang X."/>
            <person name="Warfsmann J."/>
            <person name="Weissenbach J."/>
            <person name="White D.D."/>
            <person name="White J.D."/>
            <person name="Wiley G.B."/>
            <person name="Wincker P."/>
            <person name="Xing Y."/>
            <person name="Yang L."/>
            <person name="Yao Z."/>
            <person name="Ying F."/>
            <person name="Zhai J."/>
            <person name="Zhou L."/>
            <person name="Zuber A."/>
            <person name="Denarie J."/>
            <person name="Dixon R.A."/>
            <person name="May G.D."/>
            <person name="Schwartz D.C."/>
            <person name="Rogers J."/>
            <person name="Quetier F."/>
            <person name="Town C.D."/>
            <person name="Roe B.A."/>
        </authorList>
    </citation>
    <scope>NUCLEOTIDE SEQUENCE [LARGE SCALE GENOMIC DNA]</scope>
    <source>
        <strain evidence="1">A17</strain>
        <strain evidence="2 3">cv. Jemalong A17</strain>
    </source>
</reference>
<dbReference type="Proteomes" id="UP000002051">
    <property type="component" value="Chromosome 8"/>
</dbReference>
<proteinExistence type="predicted"/>
<dbReference type="AlphaFoldDB" id="A0A072TNM8"/>
<reference evidence="1 3" key="2">
    <citation type="journal article" date="2014" name="BMC Genomics">
        <title>An improved genome release (version Mt4.0) for the model legume Medicago truncatula.</title>
        <authorList>
            <person name="Tang H."/>
            <person name="Krishnakumar V."/>
            <person name="Bidwell S."/>
            <person name="Rosen B."/>
            <person name="Chan A."/>
            <person name="Zhou S."/>
            <person name="Gentzbittel L."/>
            <person name="Childs K.L."/>
            <person name="Yandell M."/>
            <person name="Gundlach H."/>
            <person name="Mayer K.F."/>
            <person name="Schwartz D.C."/>
            <person name="Town C.D."/>
        </authorList>
    </citation>
    <scope>GENOME REANNOTATION</scope>
    <source>
        <strain evidence="1">A17</strain>
        <strain evidence="2 3">cv. Jemalong A17</strain>
    </source>
</reference>
<dbReference type="HOGENOM" id="CLU_2227178_0_0_1"/>
<dbReference type="EnsemblPlants" id="KEH19114">
    <property type="protein sequence ID" value="KEH19114"/>
    <property type="gene ID" value="MTR_8g038795"/>
</dbReference>
<evidence type="ECO:0000313" key="1">
    <source>
        <dbReference type="EMBL" id="KEH19114.1"/>
    </source>
</evidence>
<accession>A0A072TNM8</accession>
<evidence type="ECO:0000313" key="2">
    <source>
        <dbReference type="EnsemblPlants" id="KEH19114"/>
    </source>
</evidence>
<organism evidence="1 3">
    <name type="scientific">Medicago truncatula</name>
    <name type="common">Barrel medic</name>
    <name type="synonym">Medicago tribuloides</name>
    <dbReference type="NCBI Taxonomy" id="3880"/>
    <lineage>
        <taxon>Eukaryota</taxon>
        <taxon>Viridiplantae</taxon>
        <taxon>Streptophyta</taxon>
        <taxon>Embryophyta</taxon>
        <taxon>Tracheophyta</taxon>
        <taxon>Spermatophyta</taxon>
        <taxon>Magnoliopsida</taxon>
        <taxon>eudicotyledons</taxon>
        <taxon>Gunneridae</taxon>
        <taxon>Pentapetalae</taxon>
        <taxon>rosids</taxon>
        <taxon>fabids</taxon>
        <taxon>Fabales</taxon>
        <taxon>Fabaceae</taxon>
        <taxon>Papilionoideae</taxon>
        <taxon>50 kb inversion clade</taxon>
        <taxon>NPAAA clade</taxon>
        <taxon>Hologalegina</taxon>
        <taxon>IRL clade</taxon>
        <taxon>Trifolieae</taxon>
        <taxon>Medicago</taxon>
    </lineage>
</organism>
<evidence type="ECO:0000313" key="3">
    <source>
        <dbReference type="Proteomes" id="UP000002051"/>
    </source>
</evidence>